<keyword evidence="2" id="KW-1185">Reference proteome</keyword>
<evidence type="ECO:0000313" key="2">
    <source>
        <dbReference type="Proteomes" id="UP000018957"/>
    </source>
</evidence>
<protein>
    <submittedName>
        <fullName evidence="1">Uncharacterized protein</fullName>
    </submittedName>
</protein>
<dbReference type="PATRIC" id="fig|1004151.3.peg.4056"/>
<name>W3V355_9GAMM</name>
<dbReference type="AlphaFoldDB" id="W3V355"/>
<dbReference type="InterPro" id="IPR036388">
    <property type="entry name" value="WH-like_DNA-bd_sf"/>
</dbReference>
<gene>
    <name evidence="1" type="ORF">PTE_03582</name>
</gene>
<dbReference type="Gene3D" id="1.10.10.10">
    <property type="entry name" value="Winged helix-like DNA-binding domain superfamily/Winged helix DNA-binding domain"/>
    <property type="match status" value="1"/>
</dbReference>
<reference evidence="1 2" key="1">
    <citation type="submission" date="2013-11" db="EMBL/GenBank/DDBJ databases">
        <title>Elucidation of the Photorhabdus temperata genome and generation of transposon mutant library to identify motility mutants.</title>
        <authorList>
            <person name="Hurst S.G.IV."/>
            <person name="Micheals B."/>
            <person name="Abebe-Akele F."/>
            <person name="Rowedder H."/>
            <person name="Bullock H."/>
            <person name="Jackobeck R."/>
            <person name="Janicki E."/>
            <person name="Tisa L.S."/>
        </authorList>
    </citation>
    <scope>NUCLEOTIDE SEQUENCE [LARGE SCALE GENOMIC DNA]</scope>
    <source>
        <strain evidence="1 2">NC19</strain>
    </source>
</reference>
<proteinExistence type="predicted"/>
<feature type="non-terminal residue" evidence="1">
    <location>
        <position position="1"/>
    </location>
</feature>
<accession>W3V355</accession>
<dbReference type="EMBL" id="AYSJ01000014">
    <property type="protein sequence ID" value="ETS30243.1"/>
    <property type="molecule type" value="Genomic_DNA"/>
</dbReference>
<organism evidence="1 2">
    <name type="scientific">Photorhabdus khanii NC19</name>
    <dbReference type="NCBI Taxonomy" id="1004151"/>
    <lineage>
        <taxon>Bacteria</taxon>
        <taxon>Pseudomonadati</taxon>
        <taxon>Pseudomonadota</taxon>
        <taxon>Gammaproteobacteria</taxon>
        <taxon>Enterobacterales</taxon>
        <taxon>Morganellaceae</taxon>
        <taxon>Photorhabdus</taxon>
    </lineage>
</organism>
<evidence type="ECO:0000313" key="1">
    <source>
        <dbReference type="EMBL" id="ETS30243.1"/>
    </source>
</evidence>
<sequence>SLLLESISEELMISTDDVVNHIQSIYRKFDLPLHAELNDLLQRK</sequence>
<comment type="caution">
    <text evidence="1">The sequence shown here is derived from an EMBL/GenBank/DDBJ whole genome shotgun (WGS) entry which is preliminary data.</text>
</comment>
<dbReference type="Proteomes" id="UP000018957">
    <property type="component" value="Unassembled WGS sequence"/>
</dbReference>